<dbReference type="Gene3D" id="3.40.50.920">
    <property type="match status" value="1"/>
</dbReference>
<feature type="binding site" evidence="10">
    <location>
        <position position="837"/>
    </location>
    <ligand>
        <name>thiamine diphosphate</name>
        <dbReference type="ChEBI" id="CHEBI:58937"/>
    </ligand>
</feature>
<name>A0A178ICT2_9BACT</name>
<evidence type="ECO:0000259" key="14">
    <source>
        <dbReference type="PROSITE" id="PS51379"/>
    </source>
</evidence>
<dbReference type="PANTHER" id="PTHR32154">
    <property type="entry name" value="PYRUVATE-FLAVODOXIN OXIDOREDUCTASE-RELATED"/>
    <property type="match status" value="1"/>
</dbReference>
<dbReference type="InterPro" id="IPR009014">
    <property type="entry name" value="Transketo_C/PFOR_II"/>
</dbReference>
<dbReference type="Proteomes" id="UP000078486">
    <property type="component" value="Unassembled WGS sequence"/>
</dbReference>
<dbReference type="Pfam" id="PF01558">
    <property type="entry name" value="POR"/>
    <property type="match status" value="1"/>
</dbReference>
<feature type="site" description="Important for catalytic activity" evidence="11">
    <location>
        <position position="35"/>
    </location>
</feature>
<dbReference type="InterPro" id="IPR050722">
    <property type="entry name" value="Pyruvate:ferred/Flavod_OxRd"/>
</dbReference>
<sequence length="1208" mass="129580">MKNSTTAHGATIDANEAVASVAYRMTEVFAIYPITPSTPMAEVIDEWAVAKKNNLFGHVPEIVEMQSEAGAAGAVHGALQGGALSSTFTASQGLLLMIPNMYKIAGELTPCVFHVTARTLATHALSIFGDHSDVMACRQTGWIMLASNSPQQAQDMAAIAHSTTLRARIPVLHFFDGFRTSHEINTVKRLDDAALNSLLDPAALAAHRARGLTPDHPAIRGTAQNPDVFFQAREACNPYYNAVPAIMQEEMDKFAQLTGRAYSLVSYEGAPDADRVVVIMGSGAETTIETAKWLNTKGQKTGVLSVHLYRPFPVEAFIKALPKTVRQIAVLDRTKEPGAFGDPLFLDVATAVRVAEDADHFGANTRVKIVGGRYGLSSKEYTPAHAAAVFEELSQTKPRHSFTVGINDDVTGLSLSVDESIDIEDTTGALTRAVFFGLGADGTVGANKNTIKIIGTEAGKYAQGYFVYDSKKSGGFTVSHLRFGDHPIRAPYLIRNADFVACHQFHLLDTQPVLSHAATGANLLINAPGDPETLWERLSAETQAEILAKKLRVYAIDAGAVARAAGLGGRINTIMQVCFFKLSKVMPLDQAITSIKGAIKKSYSNKGEAVVAKNIAGVDSALASLKEVKIPAATSSTIHRQPPVPTDAPDFVRNVTGVILAGLGDQLPVSAFTPDGTWPTATARYEKRNLAARIPVWDSALCIQCNKCVQVCPHAAIRAKFYDPALLAGAPATFKSVPFRSTEFKGQHYTLQVAAEDCTGCELCVASCPTKSKADPNRRAINMEPQIPLRDQERDNFNFFLSLPQVDRTKFKGDTPKNVQFFEPLFEFSGACAGCGETPYIKLLTQLFGDRAVIANATGCSSIYGGNLPTTPYTVNAEGRGPAWANSLFEDNAEFGLGMRLSLDNAASRARRLLGQLADKAGADLAGAILGADQSNDLAIAEQRARVAALREKLAGIDDPAARELATVADHLVNKTVWILGGDGWAYDIGYGGLDHVIASGRNVNIMVLDTEVYSNTGGQCSKSTPLGAAAKFAAAGKASGKKDLGMLAMTYGNVYVARVALGARDAQTLNAIREAESYPGPSLIIAYSHCIAHGFNLTQGMDHQKLAVDTGYWPLYRFDPRRVAKGENPLVLDSAAPKTELSKLTRSENRYAQIARRNPELVERYEIAAQAGVNERYQTYKKLAEKWPAPEASPAAPAPAPEPAAKA</sequence>
<evidence type="ECO:0000313" key="15">
    <source>
        <dbReference type="EMBL" id="OAM86967.1"/>
    </source>
</evidence>
<dbReference type="Gene3D" id="3.40.50.970">
    <property type="match status" value="2"/>
</dbReference>
<reference evidence="15 16" key="1">
    <citation type="submission" date="2016-01" db="EMBL/GenBank/DDBJ databases">
        <title>High potential of lignocellulose degradation of a new Verrucomicrobia species.</title>
        <authorList>
            <person name="Wang Y."/>
            <person name="Shi Y."/>
            <person name="Qiu Z."/>
            <person name="Liu S."/>
            <person name="Yang H."/>
        </authorList>
    </citation>
    <scope>NUCLEOTIDE SEQUENCE [LARGE SCALE GENOMIC DNA]</scope>
    <source>
        <strain evidence="15 16">TSB47</strain>
    </source>
</reference>
<dbReference type="GO" id="GO:0006979">
    <property type="term" value="P:response to oxidative stress"/>
    <property type="evidence" value="ECO:0007669"/>
    <property type="project" value="TreeGrafter"/>
</dbReference>
<feature type="binding site" evidence="12">
    <location>
        <position position="708"/>
    </location>
    <ligand>
        <name>[4Fe-4S] cluster</name>
        <dbReference type="ChEBI" id="CHEBI:49883"/>
        <label>1</label>
    </ligand>
</feature>
<feature type="binding site" evidence="10">
    <location>
        <position position="860"/>
    </location>
    <ligand>
        <name>thiamine diphosphate</name>
        <dbReference type="ChEBI" id="CHEBI:58937"/>
    </ligand>
</feature>
<dbReference type="AlphaFoldDB" id="A0A178ICT2"/>
<dbReference type="InterPro" id="IPR037112">
    <property type="entry name" value="Pyrv-flavodox_OxR_EKR_sf"/>
</dbReference>
<keyword evidence="8 12" id="KW-0411">Iron-sulfur</keyword>
<dbReference type="PANTHER" id="PTHR32154:SF0">
    <property type="entry name" value="PYRUVATE-FLAVODOXIN OXIDOREDUCTASE-RELATED"/>
    <property type="match status" value="1"/>
</dbReference>
<feature type="binding site" evidence="10">
    <location>
        <begin position="982"/>
        <end position="985"/>
    </location>
    <ligand>
        <name>thiamine diphosphate</name>
        <dbReference type="ChEBI" id="CHEBI:58937"/>
    </ligand>
</feature>
<dbReference type="Pfam" id="PF10371">
    <property type="entry name" value="EKR"/>
    <property type="match status" value="1"/>
</dbReference>
<feature type="binding site" evidence="12">
    <location>
        <position position="832"/>
    </location>
    <ligand>
        <name>[4Fe-4S] cluster</name>
        <dbReference type="ChEBI" id="CHEBI:49883"/>
        <label>3</label>
    </ligand>
</feature>
<dbReference type="FunFam" id="3.40.50.970:FF:000041">
    <property type="entry name" value="Pyruvate:ferredoxin (Flavodoxin) oxidoreductase"/>
    <property type="match status" value="1"/>
</dbReference>
<dbReference type="GO" id="GO:0022900">
    <property type="term" value="P:electron transport chain"/>
    <property type="evidence" value="ECO:0007669"/>
    <property type="project" value="InterPro"/>
</dbReference>
<evidence type="ECO:0000256" key="11">
    <source>
        <dbReference type="PIRSR" id="PIRSR000159-2"/>
    </source>
</evidence>
<dbReference type="EMBL" id="LRRQ01000190">
    <property type="protein sequence ID" value="OAM86967.1"/>
    <property type="molecule type" value="Genomic_DNA"/>
</dbReference>
<dbReference type="Pfam" id="PF02775">
    <property type="entry name" value="TPP_enzyme_C"/>
    <property type="match status" value="1"/>
</dbReference>
<dbReference type="OrthoDB" id="9794954at2"/>
<comment type="caution">
    <text evidence="15">The sequence shown here is derived from an EMBL/GenBank/DDBJ whole genome shotgun (WGS) entry which is preliminary data.</text>
</comment>
<feature type="binding site" evidence="12">
    <location>
        <position position="712"/>
    </location>
    <ligand>
        <name>[4Fe-4S] cluster</name>
        <dbReference type="ChEBI" id="CHEBI:49883"/>
        <label>2</label>
    </ligand>
</feature>
<dbReference type="GO" id="GO:0051539">
    <property type="term" value="F:4 iron, 4 sulfur cluster binding"/>
    <property type="evidence" value="ECO:0007669"/>
    <property type="project" value="UniProtKB-KW"/>
</dbReference>
<comment type="similarity">
    <text evidence="1 9">Belongs to the pyruvate:ferredoxin/flavodoxin oxidoreductase family.</text>
</comment>
<feature type="binding site" evidence="12">
    <location>
        <position position="860"/>
    </location>
    <ligand>
        <name>[4Fe-4S] cluster</name>
        <dbReference type="ChEBI" id="CHEBI:49883"/>
        <label>3</label>
    </ligand>
</feature>
<dbReference type="FunFam" id="3.40.50.970:FF:000012">
    <property type="entry name" value="Pyruvate:ferredoxin (Flavodoxin) oxidoreductase"/>
    <property type="match status" value="1"/>
</dbReference>
<protein>
    <submittedName>
        <fullName evidence="15">Pyruvate-flavodoxin oxidoreductase</fullName>
    </submittedName>
</protein>
<evidence type="ECO:0000256" key="8">
    <source>
        <dbReference type="ARBA" id="ARBA00023014"/>
    </source>
</evidence>
<evidence type="ECO:0000256" key="7">
    <source>
        <dbReference type="ARBA" id="ARBA00023004"/>
    </source>
</evidence>
<feature type="domain" description="4Fe-4S ferredoxin-type" evidence="14">
    <location>
        <begin position="693"/>
        <end position="722"/>
    </location>
</feature>
<dbReference type="PIRSF" id="PIRSF000159">
    <property type="entry name" value="NifJ"/>
    <property type="match status" value="1"/>
</dbReference>
<dbReference type="GO" id="GO:0044281">
    <property type="term" value="P:small molecule metabolic process"/>
    <property type="evidence" value="ECO:0007669"/>
    <property type="project" value="UniProtKB-ARBA"/>
</dbReference>
<feature type="binding site" evidence="12">
    <location>
        <position position="702"/>
    </location>
    <ligand>
        <name>[4Fe-4S] cluster</name>
        <dbReference type="ChEBI" id="CHEBI:49883"/>
        <label>1</label>
    </ligand>
</feature>
<feature type="compositionally biased region" description="Pro residues" evidence="13">
    <location>
        <begin position="1197"/>
        <end position="1208"/>
    </location>
</feature>
<dbReference type="CDD" id="cd07034">
    <property type="entry name" value="TPP_PYR_PFOR_IOR-alpha_like"/>
    <property type="match status" value="1"/>
</dbReference>
<dbReference type="NCBIfam" id="TIGR02176">
    <property type="entry name" value="pyruv_ox_red"/>
    <property type="match status" value="1"/>
</dbReference>
<keyword evidence="3 12" id="KW-0004">4Fe-4S</keyword>
<dbReference type="Gene3D" id="4.10.780.10">
    <property type="entry name" value="Pyruvate-flavodoxin oxidoreductase, EKR domain"/>
    <property type="match status" value="1"/>
</dbReference>
<feature type="binding site" evidence="12">
    <location>
        <position position="768"/>
    </location>
    <ligand>
        <name>[4Fe-4S] cluster</name>
        <dbReference type="ChEBI" id="CHEBI:49883"/>
        <label>1</label>
    </ligand>
</feature>
<dbReference type="GO" id="GO:0016903">
    <property type="term" value="F:oxidoreductase activity, acting on the aldehyde or oxo group of donors"/>
    <property type="evidence" value="ECO:0007669"/>
    <property type="project" value="InterPro"/>
</dbReference>
<dbReference type="SUPFAM" id="SSF52518">
    <property type="entry name" value="Thiamin diphosphate-binding fold (THDP-binding)"/>
    <property type="match status" value="2"/>
</dbReference>
<feature type="site" description="Important for catalytic activity" evidence="11">
    <location>
        <position position="1016"/>
    </location>
</feature>
<dbReference type="InterPro" id="IPR019752">
    <property type="entry name" value="Pyrv/ketoisovalerate_OxRed_cat"/>
</dbReference>
<feature type="binding site" evidence="12">
    <location>
        <position position="835"/>
    </location>
    <ligand>
        <name>[4Fe-4S] cluster</name>
        <dbReference type="ChEBI" id="CHEBI:49883"/>
        <label>3</label>
    </ligand>
</feature>
<evidence type="ECO:0000256" key="4">
    <source>
        <dbReference type="ARBA" id="ARBA00022723"/>
    </source>
</evidence>
<keyword evidence="4 12" id="KW-0479">Metal-binding</keyword>
<dbReference type="FunFam" id="3.40.50.920:FF:000007">
    <property type="entry name" value="Pyruvate:ferredoxin (Flavodoxin) oxidoreductase"/>
    <property type="match status" value="1"/>
</dbReference>
<dbReference type="InterPro" id="IPR017896">
    <property type="entry name" value="4Fe4S_Fe-S-bd"/>
</dbReference>
<dbReference type="FunFam" id="3.40.920.10:FF:000001">
    <property type="entry name" value="Pyruvate:ferredoxin (Flavodoxin) oxidoreductase"/>
    <property type="match status" value="1"/>
</dbReference>
<feature type="binding site" evidence="10">
    <location>
        <position position="35"/>
    </location>
    <ligand>
        <name>pyruvate</name>
        <dbReference type="ChEBI" id="CHEBI:15361"/>
    </ligand>
</feature>
<feature type="binding site" evidence="10">
    <location>
        <position position="68"/>
    </location>
    <ligand>
        <name>thiamine diphosphate</name>
        <dbReference type="ChEBI" id="CHEBI:58937"/>
    </ligand>
</feature>
<feature type="binding site" evidence="12">
    <location>
        <position position="761"/>
    </location>
    <ligand>
        <name>[4Fe-4S] cluster</name>
        <dbReference type="ChEBI" id="CHEBI:49883"/>
        <label>2</label>
    </ligand>
</feature>
<dbReference type="PROSITE" id="PS00198">
    <property type="entry name" value="4FE4S_FER_1"/>
    <property type="match status" value="2"/>
</dbReference>
<dbReference type="InterPro" id="IPR029061">
    <property type="entry name" value="THDP-binding"/>
</dbReference>
<proteinExistence type="inferred from homology"/>
<feature type="binding site" evidence="12">
    <location>
        <position position="764"/>
    </location>
    <ligand>
        <name>[4Fe-4S] cluster</name>
        <dbReference type="ChEBI" id="CHEBI:49883"/>
        <label>2</label>
    </ligand>
</feature>
<dbReference type="SMART" id="SM00890">
    <property type="entry name" value="EKR"/>
    <property type="match status" value="1"/>
</dbReference>
<feature type="region of interest" description="Disordered" evidence="13">
    <location>
        <begin position="1189"/>
        <end position="1208"/>
    </location>
</feature>
<keyword evidence="15" id="KW-0670">Pyruvate</keyword>
<dbReference type="InterPro" id="IPR002880">
    <property type="entry name" value="Pyrv_Fd/Flavodoxin_OxRdtase_N"/>
</dbReference>
<evidence type="ECO:0000313" key="16">
    <source>
        <dbReference type="Proteomes" id="UP000078486"/>
    </source>
</evidence>
<dbReference type="InterPro" id="IPR019456">
    <property type="entry name" value="Pyrv-flavodox_OxRtase_EKR"/>
</dbReference>
<gene>
    <name evidence="15" type="ORF">AW736_25700</name>
</gene>
<feature type="site" description="Important for catalytic activity" evidence="11">
    <location>
        <position position="68"/>
    </location>
</feature>
<keyword evidence="2 9" id="KW-0813">Transport</keyword>
<dbReference type="InterPro" id="IPR011766">
    <property type="entry name" value="TPP_enzyme_TPP-bd"/>
</dbReference>
<feature type="domain" description="4Fe-4S ferredoxin-type" evidence="14">
    <location>
        <begin position="749"/>
        <end position="779"/>
    </location>
</feature>
<dbReference type="STRING" id="1184151.AW736_25700"/>
<dbReference type="Pfam" id="PF17147">
    <property type="entry name" value="PFOR_II"/>
    <property type="match status" value="1"/>
</dbReference>
<dbReference type="Pfam" id="PF01855">
    <property type="entry name" value="POR_N"/>
    <property type="match status" value="1"/>
</dbReference>
<feature type="binding site" evidence="12">
    <location>
        <position position="758"/>
    </location>
    <ligand>
        <name>[4Fe-4S] cluster</name>
        <dbReference type="ChEBI" id="CHEBI:49883"/>
        <label>2</label>
    </ligand>
</feature>
<dbReference type="PROSITE" id="PS51379">
    <property type="entry name" value="4FE4S_FER_2"/>
    <property type="match status" value="2"/>
</dbReference>
<feature type="binding site" evidence="12">
    <location>
        <position position="1091"/>
    </location>
    <ligand>
        <name>[4Fe-4S] cluster</name>
        <dbReference type="ChEBI" id="CHEBI:49883"/>
        <label>3</label>
    </ligand>
</feature>
<dbReference type="InterPro" id="IPR002869">
    <property type="entry name" value="Pyrv_flavodox_OxRed_cen"/>
</dbReference>
<dbReference type="InterPro" id="IPR011895">
    <property type="entry name" value="Pyrv_flavodox_OxRed"/>
</dbReference>
<dbReference type="FunFam" id="3.30.70.20:FF:000022">
    <property type="entry name" value="Pyruvate:ferredoxin (Flavodoxin) oxidoreductase"/>
    <property type="match status" value="1"/>
</dbReference>
<organism evidence="15 16">
    <name type="scientific">Termitidicoccus mucosus</name>
    <dbReference type="NCBI Taxonomy" id="1184151"/>
    <lineage>
        <taxon>Bacteria</taxon>
        <taxon>Pseudomonadati</taxon>
        <taxon>Verrucomicrobiota</taxon>
        <taxon>Opitutia</taxon>
        <taxon>Opitutales</taxon>
        <taxon>Opitutaceae</taxon>
        <taxon>Termitidicoccus</taxon>
    </lineage>
</organism>
<evidence type="ECO:0000256" key="2">
    <source>
        <dbReference type="ARBA" id="ARBA00022448"/>
    </source>
</evidence>
<dbReference type="InterPro" id="IPR033412">
    <property type="entry name" value="PFOR_II"/>
</dbReference>
<feature type="binding site" evidence="10">
    <location>
        <begin position="1011"/>
        <end position="1016"/>
    </location>
    <ligand>
        <name>thiamine diphosphate</name>
        <dbReference type="ChEBI" id="CHEBI:58937"/>
    </ligand>
</feature>
<evidence type="ECO:0000256" key="3">
    <source>
        <dbReference type="ARBA" id="ARBA00022485"/>
    </source>
</evidence>
<dbReference type="Gene3D" id="3.30.70.20">
    <property type="match status" value="1"/>
</dbReference>
<dbReference type="SUPFAM" id="SSF53323">
    <property type="entry name" value="Pyruvate-ferredoxin oxidoreductase, PFOR, domain III"/>
    <property type="match status" value="1"/>
</dbReference>
<feature type="binding site" evidence="12">
    <location>
        <position position="705"/>
    </location>
    <ligand>
        <name>[4Fe-4S] cluster</name>
        <dbReference type="ChEBI" id="CHEBI:49883"/>
        <label>1</label>
    </ligand>
</feature>
<dbReference type="GO" id="GO:0005506">
    <property type="term" value="F:iron ion binding"/>
    <property type="evidence" value="ECO:0007669"/>
    <property type="project" value="InterPro"/>
</dbReference>
<dbReference type="Gene3D" id="3.40.920.10">
    <property type="entry name" value="Pyruvate-ferredoxin oxidoreductase, PFOR, domain III"/>
    <property type="match status" value="1"/>
</dbReference>
<evidence type="ECO:0000256" key="1">
    <source>
        <dbReference type="ARBA" id="ARBA00009032"/>
    </source>
</evidence>
<feature type="site" description="Important for catalytic activity" evidence="11">
    <location>
        <position position="118"/>
    </location>
</feature>
<dbReference type="InterPro" id="IPR017900">
    <property type="entry name" value="4Fe4S_Fe_S_CS"/>
</dbReference>
<keyword evidence="7 12" id="KW-0408">Iron</keyword>
<dbReference type="SUPFAM" id="SSF54862">
    <property type="entry name" value="4Fe-4S ferredoxins"/>
    <property type="match status" value="1"/>
</dbReference>
<dbReference type="GO" id="GO:0030976">
    <property type="term" value="F:thiamine pyrophosphate binding"/>
    <property type="evidence" value="ECO:0007669"/>
    <property type="project" value="InterPro"/>
</dbReference>
<dbReference type="SUPFAM" id="SSF52922">
    <property type="entry name" value="TK C-terminal domain-like"/>
    <property type="match status" value="1"/>
</dbReference>
<evidence type="ECO:0000256" key="6">
    <source>
        <dbReference type="ARBA" id="ARBA00023002"/>
    </source>
</evidence>
<dbReference type="CDD" id="cd03377">
    <property type="entry name" value="TPP_PFOR_PNO"/>
    <property type="match status" value="1"/>
</dbReference>
<dbReference type="RefSeq" id="WP_068773139.1">
    <property type="nucleotide sequence ID" value="NZ_CP109796.1"/>
</dbReference>
<evidence type="ECO:0000256" key="9">
    <source>
        <dbReference type="PIRNR" id="PIRNR000159"/>
    </source>
</evidence>
<evidence type="ECO:0000256" key="13">
    <source>
        <dbReference type="SAM" id="MobiDB-lite"/>
    </source>
</evidence>
<keyword evidence="6 9" id="KW-0560">Oxidoreductase</keyword>
<accession>A0A178ICT2</accession>
<keyword evidence="5 9" id="KW-0249">Electron transport</keyword>
<dbReference type="Pfam" id="PF12838">
    <property type="entry name" value="Fer4_7"/>
    <property type="match status" value="1"/>
</dbReference>
<evidence type="ECO:0000256" key="5">
    <source>
        <dbReference type="ARBA" id="ARBA00022982"/>
    </source>
</evidence>
<evidence type="ECO:0000256" key="12">
    <source>
        <dbReference type="PIRSR" id="PIRSR000159-50"/>
    </source>
</evidence>
<keyword evidence="16" id="KW-1185">Reference proteome</keyword>
<feature type="binding site" evidence="10">
    <location>
        <position position="118"/>
    </location>
    <ligand>
        <name>pyruvate</name>
        <dbReference type="ChEBI" id="CHEBI:15361"/>
    </ligand>
</feature>
<comment type="cofactor">
    <cofactor evidence="12">
        <name>[4Fe-4S] cluster</name>
        <dbReference type="ChEBI" id="CHEBI:49883"/>
    </cofactor>
    <text evidence="12">Binds 3 [4Fe-4S] clusters per subunit.</text>
</comment>
<evidence type="ECO:0000256" key="10">
    <source>
        <dbReference type="PIRSR" id="PIRSR000159-1"/>
    </source>
</evidence>